<comment type="caution">
    <text evidence="2">The sequence shown here is derived from an EMBL/GenBank/DDBJ whole genome shotgun (WGS) entry which is preliminary data.</text>
</comment>
<feature type="domain" description="Ysc84 actin-binding" evidence="1">
    <location>
        <begin position="113"/>
        <end position="202"/>
    </location>
</feature>
<accession>A0ABU8VMJ5</accession>
<evidence type="ECO:0000313" key="3">
    <source>
        <dbReference type="Proteomes" id="UP001365846"/>
    </source>
</evidence>
<sequence length="202" mass="20935">MPSRLGLTTSGKEKTVKRRKILIGAVLATQLTSISYAKDKDKAAHQAEVKSKAMHALQDFYKADPAIKDEVSKAPGYAVFTTYGLSFGLGGAGGKGIAHDSKSKKDTYMSIAQASAGLQIGASDTRYLFVFKDAKALADFIDQGWDASAGAGAGAGTGKEDANVKAGAIAFTGGHAYVLTKTGLQAGVALGGSKVWKDKDLN</sequence>
<organism evidence="2 3">
    <name type="scientific">Variovorax ureilyticus</name>
    <dbReference type="NCBI Taxonomy" id="1836198"/>
    <lineage>
        <taxon>Bacteria</taxon>
        <taxon>Pseudomonadati</taxon>
        <taxon>Pseudomonadota</taxon>
        <taxon>Betaproteobacteria</taxon>
        <taxon>Burkholderiales</taxon>
        <taxon>Comamonadaceae</taxon>
        <taxon>Variovorax</taxon>
    </lineage>
</organism>
<evidence type="ECO:0000259" key="1">
    <source>
        <dbReference type="Pfam" id="PF04366"/>
    </source>
</evidence>
<dbReference type="RefSeq" id="WP_340360103.1">
    <property type="nucleotide sequence ID" value="NZ_JBBKZU010000015.1"/>
</dbReference>
<protein>
    <submittedName>
        <fullName evidence="2">YSC84-related protein</fullName>
    </submittedName>
</protein>
<dbReference type="Pfam" id="PF04366">
    <property type="entry name" value="Ysc84"/>
    <property type="match status" value="1"/>
</dbReference>
<dbReference type="EMBL" id="JBBKZU010000015">
    <property type="protein sequence ID" value="MEJ8814878.1"/>
    <property type="molecule type" value="Genomic_DNA"/>
</dbReference>
<dbReference type="Proteomes" id="UP001365846">
    <property type="component" value="Unassembled WGS sequence"/>
</dbReference>
<evidence type="ECO:0000313" key="2">
    <source>
        <dbReference type="EMBL" id="MEJ8814878.1"/>
    </source>
</evidence>
<dbReference type="InterPro" id="IPR007461">
    <property type="entry name" value="Ysc84_actin-binding"/>
</dbReference>
<keyword evidence="3" id="KW-1185">Reference proteome</keyword>
<name>A0ABU8VMJ5_9BURK</name>
<reference evidence="2 3" key="1">
    <citation type="submission" date="2024-03" db="EMBL/GenBank/DDBJ databases">
        <title>Novel species of the genus Variovorax.</title>
        <authorList>
            <person name="Liu Q."/>
            <person name="Xin Y.-H."/>
        </authorList>
    </citation>
    <scope>NUCLEOTIDE SEQUENCE [LARGE SCALE GENOMIC DNA]</scope>
    <source>
        <strain evidence="2 3">KACC 18899</strain>
    </source>
</reference>
<gene>
    <name evidence="2" type="ORF">WKW77_27655</name>
</gene>
<proteinExistence type="predicted"/>